<keyword evidence="1 3" id="KW-0732">Signal</keyword>
<evidence type="ECO:0000256" key="1">
    <source>
        <dbReference type="ARBA" id="ARBA00022729"/>
    </source>
</evidence>
<feature type="region of interest" description="Disordered" evidence="2">
    <location>
        <begin position="29"/>
        <end position="53"/>
    </location>
</feature>
<dbReference type="Proteomes" id="UP001500279">
    <property type="component" value="Unassembled WGS sequence"/>
</dbReference>
<evidence type="ECO:0000313" key="7">
    <source>
        <dbReference type="Proteomes" id="UP001500279"/>
    </source>
</evidence>
<reference evidence="6 7" key="1">
    <citation type="journal article" date="2019" name="Int. J. Syst. Evol. Microbiol.">
        <title>The Global Catalogue of Microorganisms (GCM) 10K type strain sequencing project: providing services to taxonomists for standard genome sequencing and annotation.</title>
        <authorList>
            <consortium name="The Broad Institute Genomics Platform"/>
            <consortium name="The Broad Institute Genome Sequencing Center for Infectious Disease"/>
            <person name="Wu L."/>
            <person name="Ma J."/>
        </authorList>
    </citation>
    <scope>NUCLEOTIDE SEQUENCE [LARGE SCALE GENOMIC DNA]</scope>
    <source>
        <strain evidence="6 7">JCM 15503</strain>
    </source>
</reference>
<gene>
    <name evidence="6" type="ORF">GCM10009107_24370</name>
</gene>
<feature type="chain" id="PRO_5045470412" description="Sugar ABC transporter substrate-binding protein" evidence="3">
    <location>
        <begin position="24"/>
        <end position="641"/>
    </location>
</feature>
<dbReference type="PANTHER" id="PTHR33619:SF3">
    <property type="entry name" value="POLYSACCHARIDE EXPORT PROTEIN GFCE-RELATED"/>
    <property type="match status" value="1"/>
</dbReference>
<dbReference type="Pfam" id="PF10531">
    <property type="entry name" value="SLBB"/>
    <property type="match status" value="4"/>
</dbReference>
<evidence type="ECO:0000256" key="3">
    <source>
        <dbReference type="SAM" id="SignalP"/>
    </source>
</evidence>
<evidence type="ECO:0000259" key="4">
    <source>
        <dbReference type="Pfam" id="PF02563"/>
    </source>
</evidence>
<feature type="domain" description="Soluble ligand binding" evidence="5">
    <location>
        <begin position="534"/>
        <end position="583"/>
    </location>
</feature>
<protein>
    <recommendedName>
        <fullName evidence="8">Sugar ABC transporter substrate-binding protein</fullName>
    </recommendedName>
</protein>
<name>A0ABN1K0U1_9BURK</name>
<sequence>MKHLALCGLMLMAVHGLLPSAFAQQNIDREQSSGNAGTSAEQDTSSAQLRPTAADQTANTLNAVRNRRDSQIVIQRTPYVPNEFERYVQTQASRLNQLSPNNGSANNGPGNTNGEQIRRLGADLLTDLPDGLGNQDPLPQVPDDYIVKPGDEIALTMWGSADANLRLTVDRSGQIAVPRVGTVTVAGTRQAELGNVISRRVAQVFRNFQLSASVSQLRSVRVFVTGFAQRPGSVNVSALSSILHAVMRAGGPGAAGSFRDITLRRGGKVVAKLDLYDLIVRGDRGGDQWVQPDDVVHIGPVGPQVGVIGSVNLPAVVELKSGETLVDAIAMVGGFNAVADRSRVAVERLSDRSTGRVAQVSMLASEGAHSPLGAGDLVRVFSAISAALPQDKQNKRVRVEGEVVRPGDYVLPPNSSLADAVQAAGGFTPDAYLYGTEFTRESVRQAQQQNFDRALRDLETDLAKGASSRRVATTEEVATLATADAANARLVDRLRQVRPTGRVVLQLPPDATALPAMALEDGDRLSIPAKGTSVGVFGSVFNSGSFIYASDKPISHYVDQAGGPTRGADPASMFLIRANGTVVSARQNGERTFEAQIVLPGDTVFVPEETNKTTFVQDAKDWTQILYQFGLGVAGIKSLGL</sequence>
<dbReference type="InterPro" id="IPR019554">
    <property type="entry name" value="Soluble_ligand-bd"/>
</dbReference>
<feature type="domain" description="Soluble ligand binding" evidence="5">
    <location>
        <begin position="221"/>
        <end position="269"/>
    </location>
</feature>
<feature type="region of interest" description="Disordered" evidence="2">
    <location>
        <begin position="96"/>
        <end position="116"/>
    </location>
</feature>
<organism evidence="6 7">
    <name type="scientific">Ideonella azotifigens</name>
    <dbReference type="NCBI Taxonomy" id="513160"/>
    <lineage>
        <taxon>Bacteria</taxon>
        <taxon>Pseudomonadati</taxon>
        <taxon>Pseudomonadota</taxon>
        <taxon>Betaproteobacteria</taxon>
        <taxon>Burkholderiales</taxon>
        <taxon>Sphaerotilaceae</taxon>
        <taxon>Ideonella</taxon>
    </lineage>
</organism>
<dbReference type="Gene3D" id="3.10.560.10">
    <property type="entry name" value="Outer membrane lipoprotein wza domain like"/>
    <property type="match status" value="4"/>
</dbReference>
<evidence type="ECO:0000259" key="5">
    <source>
        <dbReference type="Pfam" id="PF10531"/>
    </source>
</evidence>
<accession>A0ABN1K0U1</accession>
<comment type="caution">
    <text evidence="6">The sequence shown here is derived from an EMBL/GenBank/DDBJ whole genome shotgun (WGS) entry which is preliminary data.</text>
</comment>
<evidence type="ECO:0000313" key="6">
    <source>
        <dbReference type="EMBL" id="GAA0751533.1"/>
    </source>
</evidence>
<dbReference type="Pfam" id="PF02563">
    <property type="entry name" value="Poly_export"/>
    <property type="match status" value="1"/>
</dbReference>
<dbReference type="InterPro" id="IPR003715">
    <property type="entry name" value="Poly_export_N"/>
</dbReference>
<dbReference type="InterPro" id="IPR049712">
    <property type="entry name" value="Poly_export"/>
</dbReference>
<dbReference type="PANTHER" id="PTHR33619">
    <property type="entry name" value="POLYSACCHARIDE EXPORT PROTEIN GFCE-RELATED"/>
    <property type="match status" value="1"/>
</dbReference>
<feature type="domain" description="Soluble ligand binding" evidence="5">
    <location>
        <begin position="305"/>
        <end position="354"/>
    </location>
</feature>
<proteinExistence type="predicted"/>
<evidence type="ECO:0008006" key="8">
    <source>
        <dbReference type="Google" id="ProtNLM"/>
    </source>
</evidence>
<feature type="domain" description="Polysaccharide export protein N-terminal" evidence="4">
    <location>
        <begin position="140"/>
        <end position="214"/>
    </location>
</feature>
<dbReference type="EMBL" id="BAAAEW010000014">
    <property type="protein sequence ID" value="GAA0751533.1"/>
    <property type="molecule type" value="Genomic_DNA"/>
</dbReference>
<feature type="compositionally biased region" description="Low complexity" evidence="2">
    <location>
        <begin position="99"/>
        <end position="114"/>
    </location>
</feature>
<feature type="domain" description="Soluble ligand binding" evidence="5">
    <location>
        <begin position="396"/>
        <end position="432"/>
    </location>
</feature>
<evidence type="ECO:0000256" key="2">
    <source>
        <dbReference type="SAM" id="MobiDB-lite"/>
    </source>
</evidence>
<feature type="signal peptide" evidence="3">
    <location>
        <begin position="1"/>
        <end position="23"/>
    </location>
</feature>
<keyword evidence="7" id="KW-1185">Reference proteome</keyword>